<feature type="region of interest" description="Disordered" evidence="3">
    <location>
        <begin position="18"/>
        <end position="70"/>
    </location>
</feature>
<dbReference type="Pfam" id="PF00106">
    <property type="entry name" value="adh_short"/>
    <property type="match status" value="1"/>
</dbReference>
<feature type="compositionally biased region" description="Basic and acidic residues" evidence="3">
    <location>
        <begin position="26"/>
        <end position="39"/>
    </location>
</feature>
<dbReference type="Proteomes" id="UP000614601">
    <property type="component" value="Unassembled WGS sequence"/>
</dbReference>
<dbReference type="Proteomes" id="UP000783686">
    <property type="component" value="Unassembled WGS sequence"/>
</dbReference>
<accession>A0A811KSG4</accession>
<dbReference type="InterPro" id="IPR036291">
    <property type="entry name" value="NAD(P)-bd_dom_sf"/>
</dbReference>
<dbReference type="GO" id="GO:0005737">
    <property type="term" value="C:cytoplasm"/>
    <property type="evidence" value="ECO:0007669"/>
    <property type="project" value="TreeGrafter"/>
</dbReference>
<organism evidence="4 5">
    <name type="scientific">Bursaphelenchus okinawaensis</name>
    <dbReference type="NCBI Taxonomy" id="465554"/>
    <lineage>
        <taxon>Eukaryota</taxon>
        <taxon>Metazoa</taxon>
        <taxon>Ecdysozoa</taxon>
        <taxon>Nematoda</taxon>
        <taxon>Chromadorea</taxon>
        <taxon>Rhabditida</taxon>
        <taxon>Tylenchina</taxon>
        <taxon>Tylenchomorpha</taxon>
        <taxon>Aphelenchoidea</taxon>
        <taxon>Aphelenchoididae</taxon>
        <taxon>Bursaphelenchus</taxon>
    </lineage>
</organism>
<dbReference type="OrthoDB" id="7289984at2759"/>
<feature type="compositionally biased region" description="Basic and acidic residues" evidence="3">
    <location>
        <begin position="48"/>
        <end position="58"/>
    </location>
</feature>
<dbReference type="PANTHER" id="PTHR43544">
    <property type="entry name" value="SHORT-CHAIN DEHYDROGENASE/REDUCTASE"/>
    <property type="match status" value="1"/>
</dbReference>
<keyword evidence="2" id="KW-0560">Oxidoreductase</keyword>
<keyword evidence="5" id="KW-1185">Reference proteome</keyword>
<dbReference type="EMBL" id="CAJFCW020000004">
    <property type="protein sequence ID" value="CAG9109821.1"/>
    <property type="molecule type" value="Genomic_DNA"/>
</dbReference>
<protein>
    <submittedName>
        <fullName evidence="4">Uncharacterized protein</fullName>
    </submittedName>
</protein>
<dbReference type="InterPro" id="IPR051468">
    <property type="entry name" value="Fungal_SecMetab_SDRs"/>
</dbReference>
<sequence>MPGSTVVSELVEKVTALGKSASPVGLDKDKTRSCDEPQPKFRPGSPEPQRKSSSDRKPVMVNNMNSNTPMKGVVMMGGTSMLGSNILITGAESGIGYGMVEYLSKQFDVKHIFACCYNEKASKDLVSFAKDNPKVTVIELDVLRDSSIQHAVEKVVQATQDGCLNLLINNAIIFEKSEGGTFTTPRRDTILKHFEVNAVGTLCVTSAFSKLIHKAAKGGEPARVVNVSSPLASISNNFGTMPWTDKNVAFGMSLAALNHLSRSIAGDERESNIVYLNIAPGWIKASVCGPESQSPMEEAAVGVLKTIALTSRADTGRYMDRNGTPINY</sequence>
<dbReference type="SUPFAM" id="SSF51735">
    <property type="entry name" value="NAD(P)-binding Rossmann-fold domains"/>
    <property type="match status" value="1"/>
</dbReference>
<dbReference type="GO" id="GO:0016491">
    <property type="term" value="F:oxidoreductase activity"/>
    <property type="evidence" value="ECO:0007669"/>
    <property type="project" value="UniProtKB-KW"/>
</dbReference>
<evidence type="ECO:0000313" key="4">
    <source>
        <dbReference type="EMBL" id="CAD5218274.1"/>
    </source>
</evidence>
<dbReference type="PANTHER" id="PTHR43544:SF7">
    <property type="entry name" value="NADB-LER2"/>
    <property type="match status" value="1"/>
</dbReference>
<dbReference type="InterPro" id="IPR002347">
    <property type="entry name" value="SDR_fam"/>
</dbReference>
<evidence type="ECO:0000256" key="3">
    <source>
        <dbReference type="SAM" id="MobiDB-lite"/>
    </source>
</evidence>
<dbReference type="AlphaFoldDB" id="A0A811KSG4"/>
<dbReference type="PRINTS" id="PR00081">
    <property type="entry name" value="GDHRDH"/>
</dbReference>
<evidence type="ECO:0000256" key="1">
    <source>
        <dbReference type="ARBA" id="ARBA00022857"/>
    </source>
</evidence>
<evidence type="ECO:0000313" key="5">
    <source>
        <dbReference type="Proteomes" id="UP000614601"/>
    </source>
</evidence>
<proteinExistence type="predicted"/>
<evidence type="ECO:0000256" key="2">
    <source>
        <dbReference type="ARBA" id="ARBA00023002"/>
    </source>
</evidence>
<reference evidence="4" key="1">
    <citation type="submission" date="2020-09" db="EMBL/GenBank/DDBJ databases">
        <authorList>
            <person name="Kikuchi T."/>
        </authorList>
    </citation>
    <scope>NUCLEOTIDE SEQUENCE</scope>
    <source>
        <strain evidence="4">SH1</strain>
    </source>
</reference>
<keyword evidence="1" id="KW-0521">NADP</keyword>
<dbReference type="Gene3D" id="3.40.50.720">
    <property type="entry name" value="NAD(P)-binding Rossmann-like Domain"/>
    <property type="match status" value="1"/>
</dbReference>
<name>A0A811KSG4_9BILA</name>
<gene>
    <name evidence="4" type="ORF">BOKJ2_LOCUS7484</name>
</gene>
<comment type="caution">
    <text evidence="4">The sequence shown here is derived from an EMBL/GenBank/DDBJ whole genome shotgun (WGS) entry which is preliminary data.</text>
</comment>
<dbReference type="EMBL" id="CAJFDH010000004">
    <property type="protein sequence ID" value="CAD5218274.1"/>
    <property type="molecule type" value="Genomic_DNA"/>
</dbReference>